<proteinExistence type="predicted"/>
<dbReference type="RefSeq" id="WP_165106290.1">
    <property type="nucleotide sequence ID" value="NZ_JAAKYA010000027.1"/>
</dbReference>
<dbReference type="InterPro" id="IPR001036">
    <property type="entry name" value="Acrflvin-R"/>
</dbReference>
<keyword evidence="1" id="KW-0472">Membrane</keyword>
<accession>A0A6M1RVA5</accession>
<dbReference type="GO" id="GO:0042910">
    <property type="term" value="F:xenobiotic transmembrane transporter activity"/>
    <property type="evidence" value="ECO:0007669"/>
    <property type="project" value="TreeGrafter"/>
</dbReference>
<dbReference type="AlphaFoldDB" id="A0A6M1RVA5"/>
<feature type="transmembrane region" description="Helical" evidence="1">
    <location>
        <begin position="435"/>
        <end position="456"/>
    </location>
</feature>
<keyword evidence="1" id="KW-1133">Transmembrane helix</keyword>
<organism evidence="2 3">
    <name type="scientific">Limisphaera ngatamarikiensis</name>
    <dbReference type="NCBI Taxonomy" id="1324935"/>
    <lineage>
        <taxon>Bacteria</taxon>
        <taxon>Pseudomonadati</taxon>
        <taxon>Verrucomicrobiota</taxon>
        <taxon>Verrucomicrobiia</taxon>
        <taxon>Limisphaerales</taxon>
        <taxon>Limisphaeraceae</taxon>
        <taxon>Limisphaera</taxon>
    </lineage>
</organism>
<feature type="transmembrane region" description="Helical" evidence="1">
    <location>
        <begin position="536"/>
        <end position="555"/>
    </location>
</feature>
<comment type="caution">
    <text evidence="2">The sequence shown here is derived from an EMBL/GenBank/DDBJ whole genome shotgun (WGS) entry which is preliminary data.</text>
</comment>
<feature type="transmembrane region" description="Helical" evidence="1">
    <location>
        <begin position="864"/>
        <end position="884"/>
    </location>
</feature>
<feature type="transmembrane region" description="Helical" evidence="1">
    <location>
        <begin position="393"/>
        <end position="415"/>
    </location>
</feature>
<keyword evidence="1" id="KW-0812">Transmembrane</keyword>
<dbReference type="GO" id="GO:0005886">
    <property type="term" value="C:plasma membrane"/>
    <property type="evidence" value="ECO:0007669"/>
    <property type="project" value="TreeGrafter"/>
</dbReference>
<name>A0A6M1RVA5_9BACT</name>
<dbReference type="Pfam" id="PF00873">
    <property type="entry name" value="ACR_tran"/>
    <property type="match status" value="1"/>
</dbReference>
<dbReference type="Gene3D" id="3.30.70.1320">
    <property type="entry name" value="Multidrug efflux transporter AcrB pore domain like"/>
    <property type="match status" value="1"/>
</dbReference>
<dbReference type="EMBL" id="JAAKYA010000027">
    <property type="protein sequence ID" value="NGO38692.1"/>
    <property type="molecule type" value="Genomic_DNA"/>
</dbReference>
<feature type="transmembrane region" description="Helical" evidence="1">
    <location>
        <begin position="995"/>
        <end position="1021"/>
    </location>
</feature>
<reference evidence="2 3" key="1">
    <citation type="submission" date="2020-02" db="EMBL/GenBank/DDBJ databases">
        <title>Draft genome sequence of Limisphaera ngatamarikiensis NGM72.4T, a thermophilic Verrucomicrobia grouped in subdivision 3.</title>
        <authorList>
            <person name="Carere C.R."/>
            <person name="Steen J."/>
            <person name="Hugenholtz P."/>
            <person name="Stott M.B."/>
        </authorList>
    </citation>
    <scope>NUCLEOTIDE SEQUENCE [LARGE SCALE GENOMIC DNA]</scope>
    <source>
        <strain evidence="2 3">NGM72.4</strain>
    </source>
</reference>
<dbReference type="Gene3D" id="1.20.1640.10">
    <property type="entry name" value="Multidrug efflux transporter AcrB transmembrane domain"/>
    <property type="match status" value="2"/>
</dbReference>
<feature type="transmembrane region" description="Helical" evidence="1">
    <location>
        <begin position="463"/>
        <end position="480"/>
    </location>
</feature>
<feature type="transmembrane region" description="Helical" evidence="1">
    <location>
        <begin position="338"/>
        <end position="357"/>
    </location>
</feature>
<feature type="transmembrane region" description="Helical" evidence="1">
    <location>
        <begin position="923"/>
        <end position="943"/>
    </location>
</feature>
<dbReference type="PANTHER" id="PTHR32063:SF33">
    <property type="entry name" value="RND SUPERFAMILY EFFLUX PUMP PERMEASE COMPONENT"/>
    <property type="match status" value="1"/>
</dbReference>
<evidence type="ECO:0000256" key="1">
    <source>
        <dbReference type="SAM" id="Phobius"/>
    </source>
</evidence>
<dbReference type="Proteomes" id="UP000477311">
    <property type="component" value="Unassembled WGS sequence"/>
</dbReference>
<dbReference type="Gene3D" id="3.30.70.1440">
    <property type="entry name" value="Multidrug efflux transporter AcrB pore domain"/>
    <property type="match status" value="1"/>
</dbReference>
<keyword evidence="3" id="KW-1185">Reference proteome</keyword>
<feature type="transmembrane region" description="Helical" evidence="1">
    <location>
        <begin position="963"/>
        <end position="983"/>
    </location>
</feature>
<feature type="transmembrane region" description="Helical" evidence="1">
    <location>
        <begin position="20"/>
        <end position="39"/>
    </location>
</feature>
<protein>
    <submittedName>
        <fullName evidence="2">Efflux RND transporter permease subunit</fullName>
    </submittedName>
</protein>
<dbReference type="PANTHER" id="PTHR32063">
    <property type="match status" value="1"/>
</dbReference>
<dbReference type="PRINTS" id="PR00702">
    <property type="entry name" value="ACRIFLAVINRP"/>
</dbReference>
<dbReference type="SUPFAM" id="SSF82714">
    <property type="entry name" value="Multidrug efflux transporter AcrB TolC docking domain, DN and DC subdomains"/>
    <property type="match status" value="2"/>
</dbReference>
<sequence>MTPADSHLSRGPIAWMVHNRVTPNLLMLFLLVGGLVMSLRIRKEVFPEFETDLVMVRVAYPGASPEEVEQGIILAIEEAVRGLEGVKEVRARASEGMGTVEVELLGDANTQKAYMDIKQAIDRIITFPRDAEEPEVELVMRRREVVVLAVHGDASEWTLRNVAEEIRDRLLQDPRITQVDFLGARNYEVHVEVPGDHLRAYGLTLGEIAARIAATSVEVPGGGLKTPAGEVLVRFKERRDWAREFADIPIITSASGSVVRLGDIAQVREGFQDVDIEATFNGQPAVSLAVYRVGRQTPISVSNAVREILEEIRPRLPPGIQCSIRSDSSEVYRQRLELLVKNGFYGLCLVLLLLGLFLEFKLAFWVMMGIPVSFLGSLILLPGMGVTINMISMFAYITALGIVVDDAIIVGENIYALRQRGVDFVTAAIRGAREMAVPVAFSILTNIVAFLPLYFMPGEFGKIWRVIPLVVVTAFVISWVESLLVLPSHLAHTASRPRTGLTARLHHWQQAFGLAFTRWVERRFGPFLAACLRRRLLTVAVACAVWMVVAAWVVSGRMGLILMPRIESDFAYAAATLPYGSPVSRVAEVRDRLLQAARAVAEEHGGDRLVTGFLSVINQNTAEIRVFLTDPKQRPISTTEFTRLWRERVGPVVGVQALQFYSDRGGPGGGAALTIELSHRNIEVLDRASERLAAQLEEFPHVRDVDDGYTPGKPQFDFVLRPEGRQLGLTPQEVARQIRHAFYGAEALRQQRGRNEVKVLVRLPEEERRREFTLENLLIRTPSGRDVPLRDIVEASRGRAYTAILRRDGRRTVRVTADVDPISETSKVKETLDRTLLPQLARDFPGLSYGYAGRQQDMSESLESLYGGFALALMAIYFLLAVPFRSYGHPLIVMASIPFGLVGAVLGHLIMGYSLSVMSMMGMVALSGVVVNGALVLIEYANHRRRELGESPMEAIHQAALRRFRPVLLTTLTTFGGLAPMIFETSRQARFMIPMALSLGYGILFAALISLILVPCLYVLYEDVLNAVRRWFRGGPRVQPQPVGAGTAVETEAASFRG</sequence>
<evidence type="ECO:0000313" key="3">
    <source>
        <dbReference type="Proteomes" id="UP000477311"/>
    </source>
</evidence>
<gene>
    <name evidence="2" type="ORF">G4L39_04695</name>
</gene>
<dbReference type="SUPFAM" id="SSF82693">
    <property type="entry name" value="Multidrug efflux transporter AcrB pore domain, PN1, PN2, PC1 and PC2 subdomains"/>
    <property type="match status" value="2"/>
</dbReference>
<dbReference type="InterPro" id="IPR027463">
    <property type="entry name" value="AcrB_DN_DC_subdom"/>
</dbReference>
<feature type="transmembrane region" description="Helical" evidence="1">
    <location>
        <begin position="890"/>
        <end position="911"/>
    </location>
</feature>
<dbReference type="Gene3D" id="3.30.70.1430">
    <property type="entry name" value="Multidrug efflux transporter AcrB pore domain"/>
    <property type="match status" value="2"/>
</dbReference>
<evidence type="ECO:0000313" key="2">
    <source>
        <dbReference type="EMBL" id="NGO38692.1"/>
    </source>
</evidence>
<feature type="transmembrane region" description="Helical" evidence="1">
    <location>
        <begin position="363"/>
        <end position="381"/>
    </location>
</feature>
<dbReference type="Gene3D" id="3.30.2090.10">
    <property type="entry name" value="Multidrug efflux transporter AcrB TolC docking domain, DN and DC subdomains"/>
    <property type="match status" value="2"/>
</dbReference>
<dbReference type="SUPFAM" id="SSF82866">
    <property type="entry name" value="Multidrug efflux transporter AcrB transmembrane domain"/>
    <property type="match status" value="2"/>
</dbReference>